<feature type="transmembrane region" description="Helical" evidence="8">
    <location>
        <begin position="67"/>
        <end position="89"/>
    </location>
</feature>
<proteinExistence type="inferred from homology"/>
<reference evidence="9 10" key="1">
    <citation type="submission" date="2024-01" db="EMBL/GenBank/DDBJ databases">
        <title>Genome assemblies of Stephania.</title>
        <authorList>
            <person name="Yang L."/>
        </authorList>
    </citation>
    <scope>NUCLEOTIDE SEQUENCE [LARGE SCALE GENOMIC DNA]</scope>
    <source>
        <strain evidence="9">YNDBR</strain>
        <tissue evidence="9">Leaf</tissue>
    </source>
</reference>
<evidence type="ECO:0000313" key="10">
    <source>
        <dbReference type="Proteomes" id="UP001420932"/>
    </source>
</evidence>
<dbReference type="PANTHER" id="PTHR31064">
    <property type="entry name" value="POTASSIUM TRANSPORT PROTEIN DDB_G0292412-RELATED"/>
    <property type="match status" value="1"/>
</dbReference>
<dbReference type="EMBL" id="JBBNAF010000011">
    <property type="protein sequence ID" value="KAK9097710.1"/>
    <property type="molecule type" value="Genomic_DNA"/>
</dbReference>
<keyword evidence="6" id="KW-0406">Ion transport</keyword>
<feature type="transmembrane region" description="Helical" evidence="8">
    <location>
        <begin position="149"/>
        <end position="168"/>
    </location>
</feature>
<dbReference type="InterPro" id="IPR003445">
    <property type="entry name" value="Cat_transpt"/>
</dbReference>
<keyword evidence="4 8" id="KW-0812">Transmembrane</keyword>
<evidence type="ECO:0000256" key="6">
    <source>
        <dbReference type="ARBA" id="ARBA00023065"/>
    </source>
</evidence>
<organism evidence="9 10">
    <name type="scientific">Stephania yunnanensis</name>
    <dbReference type="NCBI Taxonomy" id="152371"/>
    <lineage>
        <taxon>Eukaryota</taxon>
        <taxon>Viridiplantae</taxon>
        <taxon>Streptophyta</taxon>
        <taxon>Embryophyta</taxon>
        <taxon>Tracheophyta</taxon>
        <taxon>Spermatophyta</taxon>
        <taxon>Magnoliopsida</taxon>
        <taxon>Ranunculales</taxon>
        <taxon>Menispermaceae</taxon>
        <taxon>Menispermoideae</taxon>
        <taxon>Cissampelideae</taxon>
        <taxon>Stephania</taxon>
    </lineage>
</organism>
<name>A0AAP0HVL5_9MAGN</name>
<dbReference type="InterPro" id="IPR051143">
    <property type="entry name" value="TrkH_K-transport"/>
</dbReference>
<keyword evidence="7 8" id="KW-0472">Membrane</keyword>
<comment type="subcellular location">
    <subcellularLocation>
        <location evidence="1">Membrane</location>
        <topology evidence="1">Multi-pass membrane protein</topology>
    </subcellularLocation>
</comment>
<dbReference type="GO" id="GO:0005886">
    <property type="term" value="C:plasma membrane"/>
    <property type="evidence" value="ECO:0007669"/>
    <property type="project" value="TreeGrafter"/>
</dbReference>
<dbReference type="GO" id="GO:0008324">
    <property type="term" value="F:monoatomic cation transmembrane transporter activity"/>
    <property type="evidence" value="ECO:0007669"/>
    <property type="project" value="InterPro"/>
</dbReference>
<evidence type="ECO:0000256" key="4">
    <source>
        <dbReference type="ARBA" id="ARBA00022692"/>
    </source>
</evidence>
<protein>
    <submittedName>
        <fullName evidence="9">Uncharacterized protein</fullName>
    </submittedName>
</protein>
<evidence type="ECO:0000256" key="2">
    <source>
        <dbReference type="ARBA" id="ARBA00010864"/>
    </source>
</evidence>
<comment type="caution">
    <text evidence="9">The sequence shown here is derived from an EMBL/GenBank/DDBJ whole genome shotgun (WGS) entry which is preliminary data.</text>
</comment>
<evidence type="ECO:0000256" key="8">
    <source>
        <dbReference type="SAM" id="Phobius"/>
    </source>
</evidence>
<dbReference type="Pfam" id="PF02386">
    <property type="entry name" value="TrkH"/>
    <property type="match status" value="1"/>
</dbReference>
<keyword evidence="3" id="KW-0813">Transport</keyword>
<evidence type="ECO:0000256" key="3">
    <source>
        <dbReference type="ARBA" id="ARBA00022448"/>
    </source>
</evidence>
<accession>A0AAP0HVL5</accession>
<comment type="similarity">
    <text evidence="2">Belongs to the TrkH potassium transport family. HKT (TC 2.A.38.3) subfamily.</text>
</comment>
<evidence type="ECO:0000256" key="5">
    <source>
        <dbReference type="ARBA" id="ARBA00022989"/>
    </source>
</evidence>
<evidence type="ECO:0000256" key="7">
    <source>
        <dbReference type="ARBA" id="ARBA00023136"/>
    </source>
</evidence>
<keyword evidence="5 8" id="KW-1133">Transmembrane helix</keyword>
<evidence type="ECO:0000313" key="9">
    <source>
        <dbReference type="EMBL" id="KAK9097710.1"/>
    </source>
</evidence>
<keyword evidence="10" id="KW-1185">Reference proteome</keyword>
<sequence length="233" mass="26066">MIVFKNNSGLHLILIPQVLLGNTLYPSCLRLVIWVLQRFTKRKEFDYLLKNSSDIGCHHLLTGTHSVFLAATVFGFLVVQLVLFCSVEWNSGVLDGLSSYQKFMAALFQTVNSRHTGESVVNLSAISPAILVLFVSRELKGDGKRKRKLAENLLLSPSSYLVIFIILICITERKKIKNDPLKFTVLNIAVEVISAYGNVGFTAGYSCKRQLVPDSNCRDTWYGFSGRWAVRGS</sequence>
<dbReference type="PANTHER" id="PTHR31064:SF30">
    <property type="entry name" value="HIGH-AFFINITY POTASSIUM TRANSPORT PROTEIN-RELATED"/>
    <property type="match status" value="1"/>
</dbReference>
<evidence type="ECO:0000256" key="1">
    <source>
        <dbReference type="ARBA" id="ARBA00004141"/>
    </source>
</evidence>
<dbReference type="Proteomes" id="UP001420932">
    <property type="component" value="Unassembled WGS sequence"/>
</dbReference>
<feature type="transmembrane region" description="Helical" evidence="8">
    <location>
        <begin position="12"/>
        <end position="36"/>
    </location>
</feature>
<dbReference type="GO" id="GO:0030001">
    <property type="term" value="P:metal ion transport"/>
    <property type="evidence" value="ECO:0007669"/>
    <property type="project" value="UniProtKB-ARBA"/>
</dbReference>
<gene>
    <name evidence="9" type="ORF">Syun_024755</name>
</gene>
<dbReference type="AlphaFoldDB" id="A0AAP0HVL5"/>